<dbReference type="PANTHER" id="PTHR10443:SF12">
    <property type="entry name" value="DIPEPTIDASE"/>
    <property type="match status" value="1"/>
</dbReference>
<dbReference type="EMBL" id="BMDU01000005">
    <property type="protein sequence ID" value="GFZ93833.1"/>
    <property type="molecule type" value="Genomic_DNA"/>
</dbReference>
<dbReference type="InterPro" id="IPR008257">
    <property type="entry name" value="Pept_M19"/>
</dbReference>
<evidence type="ECO:0000313" key="1">
    <source>
        <dbReference type="EMBL" id="GFZ93833.1"/>
    </source>
</evidence>
<dbReference type="PROSITE" id="PS51365">
    <property type="entry name" value="RENAL_DIPEPTIDASE_2"/>
    <property type="match status" value="1"/>
</dbReference>
<protein>
    <submittedName>
        <fullName evidence="1">Dipeptidase</fullName>
    </submittedName>
</protein>
<dbReference type="CDD" id="cd01301">
    <property type="entry name" value="rDP_like"/>
    <property type="match status" value="1"/>
</dbReference>
<name>A0ABQ1EYW2_SPHSA</name>
<dbReference type="Gene3D" id="3.20.20.140">
    <property type="entry name" value="Metal-dependent hydrolases"/>
    <property type="match status" value="1"/>
</dbReference>
<organism evidence="1 2">
    <name type="scientific">Sphingobium fuliginis (strain ATCC 27551)</name>
    <dbReference type="NCBI Taxonomy" id="336203"/>
    <lineage>
        <taxon>Bacteria</taxon>
        <taxon>Pseudomonadati</taxon>
        <taxon>Pseudomonadota</taxon>
        <taxon>Alphaproteobacteria</taxon>
        <taxon>Sphingomonadales</taxon>
        <taxon>Sphingomonadaceae</taxon>
        <taxon>Sphingobium</taxon>
    </lineage>
</organism>
<keyword evidence="2" id="KW-1185">Reference proteome</keyword>
<accession>A0ABQ1EYW2</accession>
<dbReference type="Gene3D" id="1.10.287.650">
    <property type="entry name" value="L27 domain"/>
    <property type="match status" value="1"/>
</dbReference>
<evidence type="ECO:0000313" key="2">
    <source>
        <dbReference type="Proteomes" id="UP000628109"/>
    </source>
</evidence>
<proteinExistence type="predicted"/>
<comment type="caution">
    <text evidence="1">The sequence shown here is derived from an EMBL/GenBank/DDBJ whole genome shotgun (WGS) entry which is preliminary data.</text>
</comment>
<reference evidence="2" key="1">
    <citation type="journal article" date="2019" name="Int. J. Syst. Evol. Microbiol.">
        <title>The Global Catalogue of Microorganisms (GCM) 10K type strain sequencing project: providing services to taxonomists for standard genome sequencing and annotation.</title>
        <authorList>
            <consortium name="The Broad Institute Genomics Platform"/>
            <consortium name="The Broad Institute Genome Sequencing Center for Infectious Disease"/>
            <person name="Wu L."/>
            <person name="Ma J."/>
        </authorList>
    </citation>
    <scope>NUCLEOTIDE SEQUENCE [LARGE SCALE GENOMIC DNA]</scope>
    <source>
        <strain evidence="2">CCM 7327</strain>
    </source>
</reference>
<dbReference type="Proteomes" id="UP000628109">
    <property type="component" value="Unassembled WGS sequence"/>
</dbReference>
<dbReference type="Pfam" id="PF01244">
    <property type="entry name" value="Peptidase_M19"/>
    <property type="match status" value="1"/>
</dbReference>
<dbReference type="InterPro" id="IPR032466">
    <property type="entry name" value="Metal_Hydrolase"/>
</dbReference>
<dbReference type="SUPFAM" id="SSF51556">
    <property type="entry name" value="Metallo-dependent hydrolases"/>
    <property type="match status" value="1"/>
</dbReference>
<gene>
    <name evidence="1" type="ORF">GCM10019071_25130</name>
</gene>
<sequence length="402" mass="43618">MAGAALVALLPIAVQAQEVPKKVYQLHQKMLTLDSHLDTPASLDLPGWSIEEEHGVHSDYTQVDLPRMKKGGLDGGFWAIYTPQGPLTEEGFRKSRDFALLRGVSIREMVAADPANFTLALEAKDAAPIAASGKRVVFMSIENAYPLGEDVSLLKTFYDMGVRVSGFAHFAHNQFADSSTDPSKKPRYGGLSPLGKELLKEMNRLGIVPDASHSSDQVLDDLLALSTSPVLLTHSGCKAIYDHPRNIDDEHLKALAAKGGVIQMNAYGAYLRASKPNPQRQEALKALFGQLREDAKLSPEKRAELLAKRQEIDRLYPETDRATFDDFMAHMLHALKVVGPDHVGIGLDWDGGGGVVGLEDVVDLPRITAALLKAGYSEADVQKIWSGNVLRVLAAAEAAKAP</sequence>
<dbReference type="PANTHER" id="PTHR10443">
    <property type="entry name" value="MICROSOMAL DIPEPTIDASE"/>
    <property type="match status" value="1"/>
</dbReference>